<evidence type="ECO:0000259" key="17">
    <source>
        <dbReference type="PROSITE" id="PS50110"/>
    </source>
</evidence>
<evidence type="ECO:0000256" key="8">
    <source>
        <dbReference type="ARBA" id="ARBA00022692"/>
    </source>
</evidence>
<dbReference type="GO" id="GO:0005886">
    <property type="term" value="C:plasma membrane"/>
    <property type="evidence" value="ECO:0007669"/>
    <property type="project" value="UniProtKB-SubCell"/>
</dbReference>
<feature type="domain" description="PAC" evidence="19">
    <location>
        <begin position="715"/>
        <end position="767"/>
    </location>
</feature>
<evidence type="ECO:0000256" key="11">
    <source>
        <dbReference type="ARBA" id="ARBA00022989"/>
    </source>
</evidence>
<dbReference type="InterPro" id="IPR001610">
    <property type="entry name" value="PAC"/>
</dbReference>
<dbReference type="SMART" id="SM00388">
    <property type="entry name" value="HisKA"/>
    <property type="match status" value="1"/>
</dbReference>
<dbReference type="InterPro" id="IPR036890">
    <property type="entry name" value="HATPase_C_sf"/>
</dbReference>
<dbReference type="InterPro" id="IPR003661">
    <property type="entry name" value="HisK_dim/P_dom"/>
</dbReference>
<dbReference type="Gene3D" id="1.20.120.160">
    <property type="entry name" value="HPT domain"/>
    <property type="match status" value="1"/>
</dbReference>
<evidence type="ECO:0000256" key="15">
    <source>
        <dbReference type="SAM" id="Coils"/>
    </source>
</evidence>
<dbReference type="Pfam" id="PF13426">
    <property type="entry name" value="PAS_9"/>
    <property type="match status" value="4"/>
</dbReference>
<evidence type="ECO:0000256" key="2">
    <source>
        <dbReference type="ARBA" id="ARBA00004429"/>
    </source>
</evidence>
<dbReference type="InterPro" id="IPR011006">
    <property type="entry name" value="CheY-like_superfamily"/>
</dbReference>
<dbReference type="PRINTS" id="PR00344">
    <property type="entry name" value="BCTRLSENSOR"/>
</dbReference>
<sequence>MTTFHKLLEKQIKKHLDKEQLESPAFKAFIHAVNDSYLSFERDNDLMDHSFKESEKEYQELNANLKKEQALKQQSISNLYDSLEILDDHYTEINPDDDVDDLLFISKYLNKQIEKRKISETNLSQTVKLLKTLLNNLQSGVLVEDEHQKILFSNQLFWDQKKKIITPKAIEGVDFSELFVESKFLYKDPEIFVSRIKDLLQHKKLVIGDLIETIDNRFLERDYIPIYINKEYKGQLWKYTDVTERIQSQILLEQSEERSRIVMNASLNAIVTVDDKAQITFWNQQATAVFGWEREEVLGKVFTDFMVPSRNKALWDGSIRQYLEEGYNAFLNQQVELFGVHKSGDEFLAEITITPITQNGETFFCAFLQDISKRKEAENKLYETVALLKTLLANLHSGILVEDENRKILFTNQHFCDMRHLKTAPEELIGMDCTTFIGNSKLLFLNPSVFVNRVNEILEQKKIVIAELIETTDNQFYERDYIPVIIHNEYKGHLWKYTDVTHRIKTQNLLEQSEERSRFIMNASLNAIITIDIKGKITFWNQQAEFIFGWKSDAVLGKSLTETIVPNQHKKGHDNGMKHYIKTGEGPVLNKQIELTAMNIKGEEFPVEISIIPLKQNGELFFCSFIQDISERKKAENSLKIQEEKYRNIIANMNMGIIEVDTNEVIQFANQSFSVMTGYEINELMGKNPSEIFVFGENQDLMASKNVLRQQGVSDVYQIPIKNKRGELKWWAISGAPNYDDKGKLVGSIGIHLDITEQKQLEIELEAEKIKAEEASKAKEAFLSTMSHEIRTPLNAIIGFLRELGKQELTELQKKYIDNSAIASKHLLAILNNVLDISKIEAGEMELEKEDFIFEDSVQNVIKVLKPKAKQKGIRLTALFSEKLNPVFKGDALRMEQILFNLIGNALKFTPNGKIEVFCELLTDNSTFQEMHISIADTGIGMDKSYSETLFKKFSQEDKAVTRRFGGTGLGMAITKELVQLMGGTITVESEKNKGTTIHIYLSLLKGNLENVKKPNPEININIEGISILLVEDNKMNRMVVQNSMQYFNCKVTEAKNGVEALEILKKQNFDIILMDIQMPEMDGFEATRIIRNEFKLTTPIIALTANAFKSETEKCKQAGMDDYVTKPFDEIVLLETIAKHTVNKIVIPTQKSKIIQNNKNYNLNTLHNLSRGNDEFVKKMLTIFVEQTTDTIAKTTLAIANNNFIEVSRLIHKIKPSVASLGINSIQTEIKTLEKVALTAPSKEQILTLFIPIKTCWRKL</sequence>
<dbReference type="InterPro" id="IPR000700">
    <property type="entry name" value="PAS-assoc_C"/>
</dbReference>
<evidence type="ECO:0000313" key="22">
    <source>
        <dbReference type="Proteomes" id="UP000316371"/>
    </source>
</evidence>
<dbReference type="Gene3D" id="3.40.50.2300">
    <property type="match status" value="1"/>
</dbReference>
<dbReference type="CDD" id="cd17546">
    <property type="entry name" value="REC_hyHK_CKI1_RcsC-like"/>
    <property type="match status" value="1"/>
</dbReference>
<keyword evidence="10" id="KW-0547">Nucleotide-binding</keyword>
<feature type="domain" description="HPt" evidence="20">
    <location>
        <begin position="1174"/>
        <end position="1261"/>
    </location>
</feature>
<name>A0A553E369_9FLAO</name>
<dbReference type="InterPro" id="IPR003594">
    <property type="entry name" value="HATPase_dom"/>
</dbReference>
<gene>
    <name evidence="21" type="ORF">FNW21_09300</name>
</gene>
<dbReference type="InterPro" id="IPR004358">
    <property type="entry name" value="Sig_transdc_His_kin-like_C"/>
</dbReference>
<evidence type="ECO:0000256" key="14">
    <source>
        <dbReference type="PROSITE-ProRule" id="PRU00169"/>
    </source>
</evidence>
<dbReference type="SUPFAM" id="SSF47226">
    <property type="entry name" value="Histidine-containing phosphotransfer domain, HPT domain"/>
    <property type="match status" value="1"/>
</dbReference>
<comment type="catalytic activity">
    <reaction evidence="1">
        <text>ATP + protein L-histidine = ADP + protein N-phospho-L-histidine.</text>
        <dbReference type="EC" id="2.7.13.3"/>
    </reaction>
</comment>
<accession>A0A553E369</accession>
<dbReference type="EC" id="2.7.13.3" evidence="3"/>
<dbReference type="CDD" id="cd00130">
    <property type="entry name" value="PAS"/>
    <property type="match status" value="3"/>
</dbReference>
<evidence type="ECO:0000256" key="13">
    <source>
        <dbReference type="PROSITE-ProRule" id="PRU00110"/>
    </source>
</evidence>
<keyword evidence="8" id="KW-0812">Transmembrane</keyword>
<keyword evidence="22" id="KW-1185">Reference proteome</keyword>
<keyword evidence="15" id="KW-0175">Coiled coil</keyword>
<dbReference type="NCBIfam" id="TIGR00229">
    <property type="entry name" value="sensory_box"/>
    <property type="match status" value="3"/>
</dbReference>
<dbReference type="PROSITE" id="PS50110">
    <property type="entry name" value="RESPONSE_REGULATORY"/>
    <property type="match status" value="1"/>
</dbReference>
<feature type="domain" description="PAS" evidence="18">
    <location>
        <begin position="255"/>
        <end position="326"/>
    </location>
</feature>
<dbReference type="AlphaFoldDB" id="A0A553E369"/>
<dbReference type="CDD" id="cd00082">
    <property type="entry name" value="HisKA"/>
    <property type="match status" value="1"/>
</dbReference>
<dbReference type="SMART" id="SM00448">
    <property type="entry name" value="REC"/>
    <property type="match status" value="1"/>
</dbReference>
<evidence type="ECO:0000256" key="6">
    <source>
        <dbReference type="ARBA" id="ARBA00022553"/>
    </source>
</evidence>
<evidence type="ECO:0000256" key="1">
    <source>
        <dbReference type="ARBA" id="ARBA00000085"/>
    </source>
</evidence>
<evidence type="ECO:0000256" key="7">
    <source>
        <dbReference type="ARBA" id="ARBA00022679"/>
    </source>
</evidence>
<evidence type="ECO:0000259" key="20">
    <source>
        <dbReference type="PROSITE" id="PS50894"/>
    </source>
</evidence>
<dbReference type="Gene3D" id="3.30.565.10">
    <property type="entry name" value="Histidine kinase-like ATPase, C-terminal domain"/>
    <property type="match status" value="1"/>
</dbReference>
<dbReference type="PANTHER" id="PTHR43047">
    <property type="entry name" value="TWO-COMPONENT HISTIDINE PROTEIN KINASE"/>
    <property type="match status" value="1"/>
</dbReference>
<dbReference type="EMBL" id="VJZT01000008">
    <property type="protein sequence ID" value="TRX39477.1"/>
    <property type="molecule type" value="Genomic_DNA"/>
</dbReference>
<evidence type="ECO:0000256" key="10">
    <source>
        <dbReference type="ARBA" id="ARBA00022840"/>
    </source>
</evidence>
<dbReference type="SUPFAM" id="SSF47384">
    <property type="entry name" value="Homodimeric domain of signal transducing histidine kinase"/>
    <property type="match status" value="1"/>
</dbReference>
<dbReference type="PROSITE" id="PS50894">
    <property type="entry name" value="HPT"/>
    <property type="match status" value="1"/>
</dbReference>
<feature type="domain" description="PAS" evidence="18">
    <location>
        <begin position="642"/>
        <end position="688"/>
    </location>
</feature>
<dbReference type="Gene3D" id="1.10.287.130">
    <property type="match status" value="1"/>
</dbReference>
<comment type="caution">
    <text evidence="21">The sequence shown here is derived from an EMBL/GenBank/DDBJ whole genome shotgun (WGS) entry which is preliminary data.</text>
</comment>
<dbReference type="InterPro" id="IPR008207">
    <property type="entry name" value="Sig_transdc_His_kin_Hpt_dom"/>
</dbReference>
<reference evidence="21 22" key="1">
    <citation type="submission" date="2019-07" db="EMBL/GenBank/DDBJ databases">
        <title>Novel species of Flavobacterium.</title>
        <authorList>
            <person name="Liu Q."/>
            <person name="Xin Y.-H."/>
        </authorList>
    </citation>
    <scope>NUCLEOTIDE SEQUENCE [LARGE SCALE GENOMIC DNA]</scope>
    <source>
        <strain evidence="21 22">LB1R34</strain>
    </source>
</reference>
<keyword evidence="12" id="KW-0472">Membrane</keyword>
<dbReference type="InterPro" id="IPR036641">
    <property type="entry name" value="HPT_dom_sf"/>
</dbReference>
<dbReference type="InterPro" id="IPR005467">
    <property type="entry name" value="His_kinase_dom"/>
</dbReference>
<dbReference type="PROSITE" id="PS50113">
    <property type="entry name" value="PAC"/>
    <property type="match status" value="3"/>
</dbReference>
<dbReference type="CDD" id="cd16922">
    <property type="entry name" value="HATPase_EvgS-ArcB-TorS-like"/>
    <property type="match status" value="1"/>
</dbReference>
<evidence type="ECO:0000259" key="16">
    <source>
        <dbReference type="PROSITE" id="PS50109"/>
    </source>
</evidence>
<dbReference type="GO" id="GO:0009927">
    <property type="term" value="F:histidine phosphotransfer kinase activity"/>
    <property type="evidence" value="ECO:0007669"/>
    <property type="project" value="TreeGrafter"/>
</dbReference>
<evidence type="ECO:0000256" key="4">
    <source>
        <dbReference type="ARBA" id="ARBA00022475"/>
    </source>
</evidence>
<dbReference type="Pfam" id="PF00072">
    <property type="entry name" value="Response_reg"/>
    <property type="match status" value="1"/>
</dbReference>
<dbReference type="PANTHER" id="PTHR43047:SF72">
    <property type="entry name" value="OSMOSENSING HISTIDINE PROTEIN KINASE SLN1"/>
    <property type="match status" value="1"/>
</dbReference>
<proteinExistence type="predicted"/>
<evidence type="ECO:0000259" key="19">
    <source>
        <dbReference type="PROSITE" id="PS50113"/>
    </source>
</evidence>
<feature type="domain" description="PAC" evidence="19">
    <location>
        <begin position="591"/>
        <end position="641"/>
    </location>
</feature>
<feature type="domain" description="PAS" evidence="18">
    <location>
        <begin position="513"/>
        <end position="584"/>
    </location>
</feature>
<keyword evidence="5" id="KW-0997">Cell inner membrane</keyword>
<dbReference type="GO" id="GO:0000155">
    <property type="term" value="F:phosphorelay sensor kinase activity"/>
    <property type="evidence" value="ECO:0007669"/>
    <property type="project" value="InterPro"/>
</dbReference>
<keyword evidence="6 14" id="KW-0597">Phosphoprotein</keyword>
<dbReference type="SUPFAM" id="SSF52172">
    <property type="entry name" value="CheY-like"/>
    <property type="match status" value="1"/>
</dbReference>
<keyword evidence="10" id="KW-0067">ATP-binding</keyword>
<dbReference type="RefSeq" id="WP_144256467.1">
    <property type="nucleotide sequence ID" value="NZ_VJZT01000008.1"/>
</dbReference>
<evidence type="ECO:0000256" key="3">
    <source>
        <dbReference type="ARBA" id="ARBA00012438"/>
    </source>
</evidence>
<keyword evidence="11" id="KW-1133">Transmembrane helix</keyword>
<keyword evidence="4" id="KW-1003">Cell membrane</keyword>
<dbReference type="SMART" id="SM00387">
    <property type="entry name" value="HATPase_c"/>
    <property type="match status" value="1"/>
</dbReference>
<dbReference type="Pfam" id="PF00512">
    <property type="entry name" value="HisKA"/>
    <property type="match status" value="1"/>
</dbReference>
<evidence type="ECO:0000256" key="5">
    <source>
        <dbReference type="ARBA" id="ARBA00022519"/>
    </source>
</evidence>
<organism evidence="21 22">
    <name type="scientific">Flavobacterium restrictum</name>
    <dbReference type="NCBI Taxonomy" id="2594428"/>
    <lineage>
        <taxon>Bacteria</taxon>
        <taxon>Pseudomonadati</taxon>
        <taxon>Bacteroidota</taxon>
        <taxon>Flavobacteriia</taxon>
        <taxon>Flavobacteriales</taxon>
        <taxon>Flavobacteriaceae</taxon>
        <taxon>Flavobacterium</taxon>
    </lineage>
</organism>
<feature type="modified residue" description="4-aspartylphosphate" evidence="14">
    <location>
        <position position="1076"/>
    </location>
</feature>
<evidence type="ECO:0000256" key="9">
    <source>
        <dbReference type="ARBA" id="ARBA00022777"/>
    </source>
</evidence>
<dbReference type="SUPFAM" id="SSF55785">
    <property type="entry name" value="PYP-like sensor domain (PAS domain)"/>
    <property type="match status" value="4"/>
</dbReference>
<feature type="domain" description="Response regulatory" evidence="17">
    <location>
        <begin position="1027"/>
        <end position="1142"/>
    </location>
</feature>
<keyword evidence="9" id="KW-0418">Kinase</keyword>
<dbReference type="PROSITE" id="PS50112">
    <property type="entry name" value="PAS"/>
    <property type="match status" value="3"/>
</dbReference>
<comment type="subcellular location">
    <subcellularLocation>
        <location evidence="2">Cell inner membrane</location>
        <topology evidence="2">Multi-pass membrane protein</topology>
    </subcellularLocation>
</comment>
<feature type="modified residue" description="Phosphohistidine" evidence="13">
    <location>
        <position position="1213"/>
    </location>
</feature>
<feature type="coiled-coil region" evidence="15">
    <location>
        <begin position="51"/>
        <end position="78"/>
    </location>
</feature>
<dbReference type="InterPro" id="IPR036097">
    <property type="entry name" value="HisK_dim/P_sf"/>
</dbReference>
<dbReference type="OrthoDB" id="9811889at2"/>
<feature type="domain" description="PAC" evidence="19">
    <location>
        <begin position="333"/>
        <end position="383"/>
    </location>
</feature>
<dbReference type="SUPFAM" id="SSF55874">
    <property type="entry name" value="ATPase domain of HSP90 chaperone/DNA topoisomerase II/histidine kinase"/>
    <property type="match status" value="1"/>
</dbReference>
<evidence type="ECO:0000313" key="21">
    <source>
        <dbReference type="EMBL" id="TRX39477.1"/>
    </source>
</evidence>
<protein>
    <recommendedName>
        <fullName evidence="3">histidine kinase</fullName>
        <ecNumber evidence="3">2.7.13.3</ecNumber>
    </recommendedName>
</protein>
<dbReference type="FunFam" id="3.30.565.10:FF:000010">
    <property type="entry name" value="Sensor histidine kinase RcsC"/>
    <property type="match status" value="1"/>
</dbReference>
<dbReference type="InterPro" id="IPR000014">
    <property type="entry name" value="PAS"/>
</dbReference>
<keyword evidence="7" id="KW-0808">Transferase</keyword>
<dbReference type="InterPro" id="IPR035965">
    <property type="entry name" value="PAS-like_dom_sf"/>
</dbReference>
<dbReference type="Pfam" id="PF02518">
    <property type="entry name" value="HATPase_c"/>
    <property type="match status" value="1"/>
</dbReference>
<dbReference type="SMART" id="SM00091">
    <property type="entry name" value="PAS"/>
    <property type="match status" value="5"/>
</dbReference>
<dbReference type="PROSITE" id="PS50109">
    <property type="entry name" value="HIS_KIN"/>
    <property type="match status" value="1"/>
</dbReference>
<evidence type="ECO:0000259" key="18">
    <source>
        <dbReference type="PROSITE" id="PS50112"/>
    </source>
</evidence>
<feature type="domain" description="Histidine kinase" evidence="16">
    <location>
        <begin position="785"/>
        <end position="1006"/>
    </location>
</feature>
<dbReference type="Proteomes" id="UP000316371">
    <property type="component" value="Unassembled WGS sequence"/>
</dbReference>
<dbReference type="Gene3D" id="3.30.450.20">
    <property type="entry name" value="PAS domain"/>
    <property type="match status" value="4"/>
</dbReference>
<dbReference type="SMART" id="SM00086">
    <property type="entry name" value="PAC"/>
    <property type="match status" value="3"/>
</dbReference>
<dbReference type="InterPro" id="IPR001789">
    <property type="entry name" value="Sig_transdc_resp-reg_receiver"/>
</dbReference>
<evidence type="ECO:0000256" key="12">
    <source>
        <dbReference type="ARBA" id="ARBA00023136"/>
    </source>
</evidence>